<protein>
    <submittedName>
        <fullName evidence="1">Uncharacterized protein</fullName>
    </submittedName>
</protein>
<accession>A0ABP9PN64</accession>
<proteinExistence type="predicted"/>
<gene>
    <name evidence="1" type="ORF">GCM10023321_12860</name>
</gene>
<comment type="caution">
    <text evidence="1">The sequence shown here is derived from an EMBL/GenBank/DDBJ whole genome shotgun (WGS) entry which is preliminary data.</text>
</comment>
<sequence>MFTDPLHAEFIAGDLSKIITVSQVELGAVLVPGASHGTVPDVSTGSTRIPLVTLTSTVTTSGFRLAAVAYVHAELKAARGQGP</sequence>
<name>A0ABP9PN64_9PSEU</name>
<dbReference type="EMBL" id="BAABJP010000004">
    <property type="protein sequence ID" value="GAA5149257.1"/>
    <property type="molecule type" value="Genomic_DNA"/>
</dbReference>
<keyword evidence="2" id="KW-1185">Reference proteome</keyword>
<evidence type="ECO:0000313" key="2">
    <source>
        <dbReference type="Proteomes" id="UP001428817"/>
    </source>
</evidence>
<dbReference type="Proteomes" id="UP001428817">
    <property type="component" value="Unassembled WGS sequence"/>
</dbReference>
<organism evidence="1 2">
    <name type="scientific">Pseudonocardia eucalypti</name>
    <dbReference type="NCBI Taxonomy" id="648755"/>
    <lineage>
        <taxon>Bacteria</taxon>
        <taxon>Bacillati</taxon>
        <taxon>Actinomycetota</taxon>
        <taxon>Actinomycetes</taxon>
        <taxon>Pseudonocardiales</taxon>
        <taxon>Pseudonocardiaceae</taxon>
        <taxon>Pseudonocardia</taxon>
    </lineage>
</organism>
<evidence type="ECO:0000313" key="1">
    <source>
        <dbReference type="EMBL" id="GAA5149257.1"/>
    </source>
</evidence>
<reference evidence="2" key="1">
    <citation type="journal article" date="2019" name="Int. J. Syst. Evol. Microbiol.">
        <title>The Global Catalogue of Microorganisms (GCM) 10K type strain sequencing project: providing services to taxonomists for standard genome sequencing and annotation.</title>
        <authorList>
            <consortium name="The Broad Institute Genomics Platform"/>
            <consortium name="The Broad Institute Genome Sequencing Center for Infectious Disease"/>
            <person name="Wu L."/>
            <person name="Ma J."/>
        </authorList>
    </citation>
    <scope>NUCLEOTIDE SEQUENCE [LARGE SCALE GENOMIC DNA]</scope>
    <source>
        <strain evidence="2">JCM 18303</strain>
    </source>
</reference>